<dbReference type="EMBL" id="JBEYXV010000011">
    <property type="protein sequence ID" value="MEU6823423.1"/>
    <property type="molecule type" value="Genomic_DNA"/>
</dbReference>
<evidence type="ECO:0000313" key="3">
    <source>
        <dbReference type="Proteomes" id="UP001551176"/>
    </source>
</evidence>
<dbReference type="Gene3D" id="1.10.10.10">
    <property type="entry name" value="Winged helix-like DNA-binding domain superfamily/Winged helix DNA-binding domain"/>
    <property type="match status" value="1"/>
</dbReference>
<evidence type="ECO:0000256" key="1">
    <source>
        <dbReference type="SAM" id="MobiDB-lite"/>
    </source>
</evidence>
<keyword evidence="3" id="KW-1185">Reference proteome</keyword>
<proteinExistence type="predicted"/>
<dbReference type="InterPro" id="IPR036388">
    <property type="entry name" value="WH-like_DNA-bd_sf"/>
</dbReference>
<gene>
    <name evidence="2" type="ORF">ABZ921_22540</name>
</gene>
<dbReference type="CDD" id="cd00090">
    <property type="entry name" value="HTH_ARSR"/>
    <property type="match status" value="1"/>
</dbReference>
<dbReference type="Proteomes" id="UP001551176">
    <property type="component" value="Unassembled WGS sequence"/>
</dbReference>
<name>A0ABV3BQY8_9ACTN</name>
<evidence type="ECO:0000313" key="2">
    <source>
        <dbReference type="EMBL" id="MEU6823423.1"/>
    </source>
</evidence>
<dbReference type="Pfam" id="PF12840">
    <property type="entry name" value="HTH_20"/>
    <property type="match status" value="1"/>
</dbReference>
<accession>A0ABV3BQY8</accession>
<dbReference type="InterPro" id="IPR051011">
    <property type="entry name" value="Metal_resp_trans_reg"/>
</dbReference>
<dbReference type="InterPro" id="IPR036390">
    <property type="entry name" value="WH_DNA-bd_sf"/>
</dbReference>
<organism evidence="2 3">
    <name type="scientific">Streptomyces atriruber</name>
    <dbReference type="NCBI Taxonomy" id="545121"/>
    <lineage>
        <taxon>Bacteria</taxon>
        <taxon>Bacillati</taxon>
        <taxon>Actinomycetota</taxon>
        <taxon>Actinomycetes</taxon>
        <taxon>Kitasatosporales</taxon>
        <taxon>Streptomycetaceae</taxon>
        <taxon>Streptomyces</taxon>
    </lineage>
</organism>
<dbReference type="PANTHER" id="PTHR43132:SF8">
    <property type="entry name" value="HTH-TYPE TRANSCRIPTIONAL REGULATOR KMTR"/>
    <property type="match status" value="1"/>
</dbReference>
<dbReference type="PANTHER" id="PTHR43132">
    <property type="entry name" value="ARSENICAL RESISTANCE OPERON REPRESSOR ARSR-RELATED"/>
    <property type="match status" value="1"/>
</dbReference>
<dbReference type="RefSeq" id="WP_359351896.1">
    <property type="nucleotide sequence ID" value="NZ_JBEYXV010000011.1"/>
</dbReference>
<dbReference type="InterPro" id="IPR011991">
    <property type="entry name" value="ArsR-like_HTH"/>
</dbReference>
<comment type="caution">
    <text evidence="2">The sequence shown here is derived from an EMBL/GenBank/DDBJ whole genome shotgun (WGS) entry which is preliminary data.</text>
</comment>
<dbReference type="SUPFAM" id="SSF46785">
    <property type="entry name" value="Winged helix' DNA-binding domain"/>
    <property type="match status" value="1"/>
</dbReference>
<sequence length="343" mass="37563">MARTRIAEEPDPLWETVLSLQQLREKSREPVLDGWRRRRCERGARALSMLSPLMPSRGYFPDFLTPAEGSGGLECGIDAVLATPRRQLRRELTLLADHNPLPSETGRLAEGETGALHRLGRALREYHASVLEPGWPDIASRIEGDRRHRTETQCRLGTEEMLRTFAPLLRWQSPVLCADYPVDRDVHLGGRGLLLVPSFFCRRTPVALLDETLWPVLVYPARPLGPDTSAAPGTRLAPLLGHTRAAVLEALETPRTTSELARCAGVSVSSASEHATVLRRAGLIASTRQRHHVRHTLTQLGNHLLTGVVVGRTPPPSVHRPSRAAASPRGCGGGGPHGSEHVS</sequence>
<feature type="region of interest" description="Disordered" evidence="1">
    <location>
        <begin position="311"/>
        <end position="343"/>
    </location>
</feature>
<protein>
    <submittedName>
        <fullName evidence="2">Winged helix-turn-helix domain-containing protein</fullName>
    </submittedName>
</protein>
<reference evidence="2 3" key="1">
    <citation type="submission" date="2024-06" db="EMBL/GenBank/DDBJ databases">
        <title>The Natural Products Discovery Center: Release of the First 8490 Sequenced Strains for Exploring Actinobacteria Biosynthetic Diversity.</title>
        <authorList>
            <person name="Kalkreuter E."/>
            <person name="Kautsar S.A."/>
            <person name="Yang D."/>
            <person name="Bader C.D."/>
            <person name="Teijaro C.N."/>
            <person name="Fluegel L."/>
            <person name="Davis C.M."/>
            <person name="Simpson J.R."/>
            <person name="Lauterbach L."/>
            <person name="Steele A.D."/>
            <person name="Gui C."/>
            <person name="Meng S."/>
            <person name="Li G."/>
            <person name="Viehrig K."/>
            <person name="Ye F."/>
            <person name="Su P."/>
            <person name="Kiefer A.F."/>
            <person name="Nichols A."/>
            <person name="Cepeda A.J."/>
            <person name="Yan W."/>
            <person name="Fan B."/>
            <person name="Jiang Y."/>
            <person name="Adhikari A."/>
            <person name="Zheng C.-J."/>
            <person name="Schuster L."/>
            <person name="Cowan T.M."/>
            <person name="Smanski M.J."/>
            <person name="Chevrette M.G."/>
            <person name="De Carvalho L.P.S."/>
            <person name="Shen B."/>
        </authorList>
    </citation>
    <scope>NUCLEOTIDE SEQUENCE [LARGE SCALE GENOMIC DNA]</scope>
    <source>
        <strain evidence="2 3">NPDC046838</strain>
    </source>
</reference>